<evidence type="ECO:0000313" key="3">
    <source>
        <dbReference type="EMBL" id="KAF2479328.1"/>
    </source>
</evidence>
<protein>
    <submittedName>
        <fullName evidence="3">Uncharacterized protein</fullName>
    </submittedName>
</protein>
<sequence length="348" mass="38229">MSSLPGDAENIRNTFSSWDSCMSEAYCKWPVIAGIVIGSLIVLSVIYCCARCLCCGAECCCAMCSCFNACCPSPRKNKSDGYQKPQAYPPYAQYQNQPPAMYYGGGGYRPAQTATFDAPSGKYNEDALPAMPSWSTAQSRRIEQEAAEPEDVELDKLDQHSPPEQSLLHQGHDSAGYHQEDGDLGAMAANPYNDHSPYQPQHDPSQYQAPYNRSQYQPQPHQASQIYTPPTPLTPEYEEPNPYQSYNQYQPRAQYHQSSTPLSSVAPSSIYASTVAPTYRTQPPSMYGAPQPHQPQQYAGPYGNSPPSYRTAPSVVGANSPPQSHARMPSAGSYGVPRKPISGTWREL</sequence>
<evidence type="ECO:0000256" key="2">
    <source>
        <dbReference type="SAM" id="Phobius"/>
    </source>
</evidence>
<dbReference type="OrthoDB" id="5401332at2759"/>
<keyword evidence="2" id="KW-0472">Membrane</keyword>
<dbReference type="AlphaFoldDB" id="A0A6A6PH40"/>
<feature type="region of interest" description="Disordered" evidence="1">
    <location>
        <begin position="127"/>
        <end position="246"/>
    </location>
</feature>
<evidence type="ECO:0000256" key="1">
    <source>
        <dbReference type="SAM" id="MobiDB-lite"/>
    </source>
</evidence>
<dbReference type="PANTHER" id="PTHR40018:SF1">
    <property type="entry name" value="[PSI+] INDUCTION PROTEIN 2"/>
    <property type="match status" value="1"/>
</dbReference>
<reference evidence="3" key="1">
    <citation type="journal article" date="2020" name="Stud. Mycol.">
        <title>101 Dothideomycetes genomes: a test case for predicting lifestyles and emergence of pathogens.</title>
        <authorList>
            <person name="Haridas S."/>
            <person name="Albert R."/>
            <person name="Binder M."/>
            <person name="Bloem J."/>
            <person name="Labutti K."/>
            <person name="Salamov A."/>
            <person name="Andreopoulos B."/>
            <person name="Baker S."/>
            <person name="Barry K."/>
            <person name="Bills G."/>
            <person name="Bluhm B."/>
            <person name="Cannon C."/>
            <person name="Castanera R."/>
            <person name="Culley D."/>
            <person name="Daum C."/>
            <person name="Ezra D."/>
            <person name="Gonzalez J."/>
            <person name="Henrissat B."/>
            <person name="Kuo A."/>
            <person name="Liang C."/>
            <person name="Lipzen A."/>
            <person name="Lutzoni F."/>
            <person name="Magnuson J."/>
            <person name="Mondo S."/>
            <person name="Nolan M."/>
            <person name="Ohm R."/>
            <person name="Pangilinan J."/>
            <person name="Park H.-J."/>
            <person name="Ramirez L."/>
            <person name="Alfaro M."/>
            <person name="Sun H."/>
            <person name="Tritt A."/>
            <person name="Yoshinaga Y."/>
            <person name="Zwiers L.-H."/>
            <person name="Turgeon B."/>
            <person name="Goodwin S."/>
            <person name="Spatafora J."/>
            <person name="Crous P."/>
            <person name="Grigoriev I."/>
        </authorList>
    </citation>
    <scope>NUCLEOTIDE SEQUENCE</scope>
    <source>
        <strain evidence="3">CBS 113389</strain>
    </source>
</reference>
<feature type="transmembrane region" description="Helical" evidence="2">
    <location>
        <begin position="29"/>
        <end position="47"/>
    </location>
</feature>
<keyword evidence="4" id="KW-1185">Reference proteome</keyword>
<name>A0A6A6PH40_9PEZI</name>
<dbReference type="GeneID" id="54476695"/>
<dbReference type="Proteomes" id="UP000799767">
    <property type="component" value="Unassembled WGS sequence"/>
</dbReference>
<evidence type="ECO:0000313" key="4">
    <source>
        <dbReference type="Proteomes" id="UP000799767"/>
    </source>
</evidence>
<proteinExistence type="predicted"/>
<accession>A0A6A6PH40</accession>
<dbReference type="InterPro" id="IPR037504">
    <property type="entry name" value="PSI_induc_2"/>
</dbReference>
<gene>
    <name evidence="3" type="ORF">BDY17DRAFT_313187</name>
</gene>
<feature type="compositionally biased region" description="Polar residues" evidence="1">
    <location>
        <begin position="196"/>
        <end position="226"/>
    </location>
</feature>
<dbReference type="GO" id="GO:0005886">
    <property type="term" value="C:plasma membrane"/>
    <property type="evidence" value="ECO:0007669"/>
    <property type="project" value="TreeGrafter"/>
</dbReference>
<dbReference type="GO" id="GO:0005935">
    <property type="term" value="C:cellular bud neck"/>
    <property type="evidence" value="ECO:0007669"/>
    <property type="project" value="TreeGrafter"/>
</dbReference>
<organism evidence="3 4">
    <name type="scientific">Neohortaea acidophila</name>
    <dbReference type="NCBI Taxonomy" id="245834"/>
    <lineage>
        <taxon>Eukaryota</taxon>
        <taxon>Fungi</taxon>
        <taxon>Dikarya</taxon>
        <taxon>Ascomycota</taxon>
        <taxon>Pezizomycotina</taxon>
        <taxon>Dothideomycetes</taxon>
        <taxon>Dothideomycetidae</taxon>
        <taxon>Mycosphaerellales</taxon>
        <taxon>Teratosphaeriaceae</taxon>
        <taxon>Neohortaea</taxon>
    </lineage>
</organism>
<dbReference type="RefSeq" id="XP_033585898.1">
    <property type="nucleotide sequence ID" value="XM_033735693.1"/>
</dbReference>
<keyword evidence="2" id="KW-0812">Transmembrane</keyword>
<dbReference type="PANTHER" id="PTHR40018">
    <property type="entry name" value="[PSI+] INDUCTION PROTEIN 2"/>
    <property type="match status" value="1"/>
</dbReference>
<dbReference type="EMBL" id="MU001641">
    <property type="protein sequence ID" value="KAF2479328.1"/>
    <property type="molecule type" value="Genomic_DNA"/>
</dbReference>
<keyword evidence="2" id="KW-1133">Transmembrane helix</keyword>
<feature type="region of interest" description="Disordered" evidence="1">
    <location>
        <begin position="282"/>
        <end position="348"/>
    </location>
</feature>